<dbReference type="EMBL" id="JACSEA010000016">
    <property type="protein sequence ID" value="KAF7384163.1"/>
    <property type="molecule type" value="Genomic_DNA"/>
</dbReference>
<gene>
    <name evidence="1" type="ORF">HZH66_012413</name>
</gene>
<proteinExistence type="predicted"/>
<dbReference type="Proteomes" id="UP000614350">
    <property type="component" value="Unassembled WGS sequence"/>
</dbReference>
<keyword evidence="2" id="KW-1185">Reference proteome</keyword>
<reference evidence="1" key="1">
    <citation type="journal article" date="2020" name="G3 (Bethesda)">
        <title>High-Quality Assemblies for Three Invasive Social Wasps from the &lt;i&gt;Vespula&lt;/i&gt; Genus.</title>
        <authorList>
            <person name="Harrop T.W.R."/>
            <person name="Guhlin J."/>
            <person name="McLaughlin G.M."/>
            <person name="Permina E."/>
            <person name="Stockwell P."/>
            <person name="Gilligan J."/>
            <person name="Le Lec M.F."/>
            <person name="Gruber M.A.M."/>
            <person name="Quinn O."/>
            <person name="Lovegrove M."/>
            <person name="Duncan E.J."/>
            <person name="Remnant E.J."/>
            <person name="Van Eeckhoven J."/>
            <person name="Graham B."/>
            <person name="Knapp R.A."/>
            <person name="Langford K.W."/>
            <person name="Kronenberg Z."/>
            <person name="Press M.O."/>
            <person name="Eacker S.M."/>
            <person name="Wilson-Rankin E.E."/>
            <person name="Purcell J."/>
            <person name="Lester P.J."/>
            <person name="Dearden P.K."/>
        </authorList>
    </citation>
    <scope>NUCLEOTIDE SEQUENCE</scope>
    <source>
        <strain evidence="1">Marl-1</strain>
    </source>
</reference>
<protein>
    <submittedName>
        <fullName evidence="1">Uncharacterized protein</fullName>
    </submittedName>
</protein>
<sequence length="117" mass="12844">MPLFQTSRRWLFSLTYVDTTTEHFTITGSLRGDVKEIEEERDPCKDDERRKGGALLVGGAGVRGLAARKRPAAEGMRRKGAFTSIYTPAGGISGRSELRKGLTVLRNLLSAKKGKYG</sequence>
<dbReference type="AlphaFoldDB" id="A0A834J904"/>
<evidence type="ECO:0000313" key="1">
    <source>
        <dbReference type="EMBL" id="KAF7384163.1"/>
    </source>
</evidence>
<name>A0A834J904_VESVU</name>
<organism evidence="1 2">
    <name type="scientific">Vespula vulgaris</name>
    <name type="common">Yellow jacket</name>
    <name type="synonym">Wasp</name>
    <dbReference type="NCBI Taxonomy" id="7454"/>
    <lineage>
        <taxon>Eukaryota</taxon>
        <taxon>Metazoa</taxon>
        <taxon>Ecdysozoa</taxon>
        <taxon>Arthropoda</taxon>
        <taxon>Hexapoda</taxon>
        <taxon>Insecta</taxon>
        <taxon>Pterygota</taxon>
        <taxon>Neoptera</taxon>
        <taxon>Endopterygota</taxon>
        <taxon>Hymenoptera</taxon>
        <taxon>Apocrita</taxon>
        <taxon>Aculeata</taxon>
        <taxon>Vespoidea</taxon>
        <taxon>Vespidae</taxon>
        <taxon>Vespinae</taxon>
        <taxon>Vespula</taxon>
    </lineage>
</organism>
<evidence type="ECO:0000313" key="2">
    <source>
        <dbReference type="Proteomes" id="UP000614350"/>
    </source>
</evidence>
<accession>A0A834J904</accession>
<comment type="caution">
    <text evidence="1">The sequence shown here is derived from an EMBL/GenBank/DDBJ whole genome shotgun (WGS) entry which is preliminary data.</text>
</comment>